<keyword evidence="3" id="KW-1185">Reference proteome</keyword>
<dbReference type="Proteomes" id="UP000076871">
    <property type="component" value="Unassembled WGS sequence"/>
</dbReference>
<accession>A0A165I620</accession>
<evidence type="ECO:0000313" key="2">
    <source>
        <dbReference type="EMBL" id="KZT12639.1"/>
    </source>
</evidence>
<dbReference type="AlphaFoldDB" id="A0A165I620"/>
<dbReference type="GeneID" id="63828083"/>
<feature type="region of interest" description="Disordered" evidence="1">
    <location>
        <begin position="205"/>
        <end position="273"/>
    </location>
</feature>
<name>A0A165I620_9APHY</name>
<evidence type="ECO:0000313" key="3">
    <source>
        <dbReference type="Proteomes" id="UP000076871"/>
    </source>
</evidence>
<evidence type="ECO:0000256" key="1">
    <source>
        <dbReference type="SAM" id="MobiDB-lite"/>
    </source>
</evidence>
<feature type="region of interest" description="Disordered" evidence="1">
    <location>
        <begin position="292"/>
        <end position="323"/>
    </location>
</feature>
<dbReference type="InParanoid" id="A0A165I620"/>
<sequence>MSHSVIRFPPPPPTSNNLTAEQRAQLMRTNKKLGQLLGSTPHVLDFCYTSASSRSATPVRVTESKPLWNVFKKRGRSKSTPRVVDEDDEDEDDFVRVHAPPRPSTSTSSASSVKSHGSVDSERLWRTPYRPSQLPPLLQLVPPKSKSKSKPRPEAVSSSQHEGEDEVSAPDSPGAPAFNITSDAAMRRNKMLRLTRKLGEGVPVDLVFPQQTDADSEDEIETPLPETPASDTKLPFSYALPTISEDLPSEPRSPLRHDTASQPPRKTSFAREYERLPSYYDAVRVVDGPDEHGAGVCAVAPPPPRKERRGRRSERSAKTSKDEQMVCLGVSASAGMNGKGFSRRWVRGQVPYDQIVAGAWTPW</sequence>
<organism evidence="2 3">
    <name type="scientific">Laetiporus sulphureus 93-53</name>
    <dbReference type="NCBI Taxonomy" id="1314785"/>
    <lineage>
        <taxon>Eukaryota</taxon>
        <taxon>Fungi</taxon>
        <taxon>Dikarya</taxon>
        <taxon>Basidiomycota</taxon>
        <taxon>Agaricomycotina</taxon>
        <taxon>Agaricomycetes</taxon>
        <taxon>Polyporales</taxon>
        <taxon>Laetiporus</taxon>
    </lineage>
</organism>
<feature type="compositionally biased region" description="Low complexity" evidence="1">
    <location>
        <begin position="130"/>
        <end position="144"/>
    </location>
</feature>
<dbReference type="EMBL" id="KV427605">
    <property type="protein sequence ID" value="KZT12639.1"/>
    <property type="molecule type" value="Genomic_DNA"/>
</dbReference>
<dbReference type="OrthoDB" id="3215907at2759"/>
<feature type="compositionally biased region" description="Low complexity" evidence="1">
    <location>
        <begin position="104"/>
        <end position="116"/>
    </location>
</feature>
<reference evidence="2 3" key="1">
    <citation type="journal article" date="2016" name="Mol. Biol. Evol.">
        <title>Comparative Genomics of Early-Diverging Mushroom-Forming Fungi Provides Insights into the Origins of Lignocellulose Decay Capabilities.</title>
        <authorList>
            <person name="Nagy L.G."/>
            <person name="Riley R."/>
            <person name="Tritt A."/>
            <person name="Adam C."/>
            <person name="Daum C."/>
            <person name="Floudas D."/>
            <person name="Sun H."/>
            <person name="Yadav J.S."/>
            <person name="Pangilinan J."/>
            <person name="Larsson K.H."/>
            <person name="Matsuura K."/>
            <person name="Barry K."/>
            <person name="Labutti K."/>
            <person name="Kuo R."/>
            <person name="Ohm R.A."/>
            <person name="Bhattacharya S.S."/>
            <person name="Shirouzu T."/>
            <person name="Yoshinaga Y."/>
            <person name="Martin F.M."/>
            <person name="Grigoriev I.V."/>
            <person name="Hibbett D.S."/>
        </authorList>
    </citation>
    <scope>NUCLEOTIDE SEQUENCE [LARGE SCALE GENOMIC DNA]</scope>
    <source>
        <strain evidence="2 3">93-53</strain>
    </source>
</reference>
<gene>
    <name evidence="2" type="ORF">LAESUDRAFT_739990</name>
</gene>
<feature type="compositionally biased region" description="Basic and acidic residues" evidence="1">
    <location>
        <begin position="313"/>
        <end position="323"/>
    </location>
</feature>
<proteinExistence type="predicted"/>
<protein>
    <submittedName>
        <fullName evidence="2">Uncharacterized protein</fullName>
    </submittedName>
</protein>
<dbReference type="STRING" id="1314785.A0A165I620"/>
<feature type="region of interest" description="Disordered" evidence="1">
    <location>
        <begin position="72"/>
        <end position="183"/>
    </location>
</feature>
<dbReference type="RefSeq" id="XP_040770149.1">
    <property type="nucleotide sequence ID" value="XM_040911054.1"/>
</dbReference>